<evidence type="ECO:0000259" key="2">
    <source>
        <dbReference type="Pfam" id="PF00171"/>
    </source>
</evidence>
<dbReference type="GO" id="GO:0009450">
    <property type="term" value="P:gamma-aminobutyric acid catabolic process"/>
    <property type="evidence" value="ECO:0007669"/>
    <property type="project" value="TreeGrafter"/>
</dbReference>
<dbReference type="InterPro" id="IPR016161">
    <property type="entry name" value="Ald_DH/histidinol_DH"/>
</dbReference>
<dbReference type="SUPFAM" id="SSF53720">
    <property type="entry name" value="ALDH-like"/>
    <property type="match status" value="1"/>
</dbReference>
<dbReference type="Gene3D" id="3.40.605.10">
    <property type="entry name" value="Aldehyde Dehydrogenase, Chain A, domain 1"/>
    <property type="match status" value="1"/>
</dbReference>
<dbReference type="EMBL" id="PCWA01000060">
    <property type="protein sequence ID" value="PIQ89258.1"/>
    <property type="molecule type" value="Genomic_DNA"/>
</dbReference>
<dbReference type="AlphaFoldDB" id="A0A2H0LXY1"/>
<name>A0A2H0LXY1_9BACT</name>
<dbReference type="PANTHER" id="PTHR43353">
    <property type="entry name" value="SUCCINATE-SEMIALDEHYDE DEHYDROGENASE, MITOCHONDRIAL"/>
    <property type="match status" value="1"/>
</dbReference>
<dbReference type="InterPro" id="IPR016163">
    <property type="entry name" value="Ald_DH_C"/>
</dbReference>
<sequence>MEEFSLLIDGKDIDTGIYDYFPYIDKAITDFSATAAILKALKSGEKTGKADEYIYAKYCINADDTNMIAMQSAQKAFKEFRKFPLSIRKNILLDINKSLIEHKEEFLTILSYEGHPRKLGEWEFEGMRVGSSPETVNYYCSLIQKEIARDTNEILYYARRPDGVVCISPPRSAAASNSFNAILVFLVGNALIVKPPLRTPISTLYLWKRIINPILRKYRTPDGLLNIVIGNSKRLMDEWLENSYVNDIILFGDSKKGIAEGAKIYKANKKPVLELSGNDMLLLWSDGDIQKAAISLIDGFLGSTQVCMMPKIALVHEKIFSDFEKEFRRKTESLNIGLPSDNKTLLSPVSKIKEFFIFLDDALSKGAKLICGGKRIDHFGKIDEQGQYIQPTLIKIDGIDKAKQMLCMNEEIFFPLIPLVKITGSDSDIFNKMVDGVNTNNYGLRTSLWIKSGKFLRKFAKELDNCGILRINSRHAGFSHYISTHGGTNRSGGPFGEMNYFWQKTSHLQGVSRTIN</sequence>
<accession>A0A2H0LXY1</accession>
<dbReference type="PANTHER" id="PTHR43353:SF6">
    <property type="entry name" value="CYTOPLASMIC ALDEHYDE DEHYDROGENASE (EUROFUNG)"/>
    <property type="match status" value="1"/>
</dbReference>
<keyword evidence="1" id="KW-0560">Oxidoreductase</keyword>
<dbReference type="Gene3D" id="3.40.309.10">
    <property type="entry name" value="Aldehyde Dehydrogenase, Chain A, domain 2"/>
    <property type="match status" value="1"/>
</dbReference>
<gene>
    <name evidence="3" type="ORF">COV72_03985</name>
</gene>
<protein>
    <recommendedName>
        <fullName evidence="2">Aldehyde dehydrogenase domain-containing protein</fullName>
    </recommendedName>
</protein>
<evidence type="ECO:0000256" key="1">
    <source>
        <dbReference type="ARBA" id="ARBA00023002"/>
    </source>
</evidence>
<dbReference type="Pfam" id="PF00171">
    <property type="entry name" value="Aldedh"/>
    <property type="match status" value="1"/>
</dbReference>
<dbReference type="GO" id="GO:0004777">
    <property type="term" value="F:succinate-semialdehyde dehydrogenase (NAD+) activity"/>
    <property type="evidence" value="ECO:0007669"/>
    <property type="project" value="TreeGrafter"/>
</dbReference>
<dbReference type="InterPro" id="IPR015590">
    <property type="entry name" value="Aldehyde_DH_dom"/>
</dbReference>
<evidence type="ECO:0000313" key="3">
    <source>
        <dbReference type="EMBL" id="PIQ89258.1"/>
    </source>
</evidence>
<dbReference type="InterPro" id="IPR016162">
    <property type="entry name" value="Ald_DH_N"/>
</dbReference>
<feature type="domain" description="Aldehyde dehydrogenase" evidence="2">
    <location>
        <begin position="68"/>
        <end position="494"/>
    </location>
</feature>
<reference evidence="3 4" key="1">
    <citation type="submission" date="2017-09" db="EMBL/GenBank/DDBJ databases">
        <title>Depth-based differentiation of microbial function through sediment-hosted aquifers and enrichment of novel symbionts in the deep terrestrial subsurface.</title>
        <authorList>
            <person name="Probst A.J."/>
            <person name="Ladd B."/>
            <person name="Jarett J.K."/>
            <person name="Geller-Mcgrath D.E."/>
            <person name="Sieber C.M."/>
            <person name="Emerson J.B."/>
            <person name="Anantharaman K."/>
            <person name="Thomas B.C."/>
            <person name="Malmstrom R."/>
            <person name="Stieglmeier M."/>
            <person name="Klingl A."/>
            <person name="Woyke T."/>
            <person name="Ryan C.M."/>
            <person name="Banfield J.F."/>
        </authorList>
    </citation>
    <scope>NUCLEOTIDE SEQUENCE [LARGE SCALE GENOMIC DNA]</scope>
    <source>
        <strain evidence="3">CG11_big_fil_rev_8_21_14_0_20_42_13</strain>
    </source>
</reference>
<dbReference type="Proteomes" id="UP000229641">
    <property type="component" value="Unassembled WGS sequence"/>
</dbReference>
<dbReference type="InterPro" id="IPR050740">
    <property type="entry name" value="Aldehyde_DH_Superfamily"/>
</dbReference>
<comment type="caution">
    <text evidence="3">The sequence shown here is derived from an EMBL/GenBank/DDBJ whole genome shotgun (WGS) entry which is preliminary data.</text>
</comment>
<organism evidence="3 4">
    <name type="scientific">Candidatus Ghiorseimicrobium undicola</name>
    <dbReference type="NCBI Taxonomy" id="1974746"/>
    <lineage>
        <taxon>Bacteria</taxon>
        <taxon>Pseudomonadati</taxon>
        <taxon>Candidatus Omnitrophota</taxon>
        <taxon>Candidatus Ghiorseimicrobium</taxon>
    </lineage>
</organism>
<proteinExistence type="predicted"/>
<evidence type="ECO:0000313" key="4">
    <source>
        <dbReference type="Proteomes" id="UP000229641"/>
    </source>
</evidence>